<protein>
    <submittedName>
        <fullName evidence="2">Uncharacterized protein</fullName>
    </submittedName>
</protein>
<feature type="chain" id="PRO_5041962727" evidence="1">
    <location>
        <begin position="20"/>
        <end position="179"/>
    </location>
</feature>
<sequence>MPRLTPLLFGLLVSILVSAAPPPASLSSRDLLGEIIDALGIGLVTQINTTITLDSLVTNLVSVNVEVQNPLPFELTLDTVSSTAGINNTVFASFNHTFSTGIVVPPFGKAQTGVIDNVLLTQGAVATLAIIPLGFLDLLEVDTNVRALTIDGLLGVPLSITGLHQKNVSTLYFLDLTAS</sequence>
<dbReference type="AlphaFoldDB" id="A0AAD7B729"/>
<organism evidence="2 3">
    <name type="scientific">Roridomyces roridus</name>
    <dbReference type="NCBI Taxonomy" id="1738132"/>
    <lineage>
        <taxon>Eukaryota</taxon>
        <taxon>Fungi</taxon>
        <taxon>Dikarya</taxon>
        <taxon>Basidiomycota</taxon>
        <taxon>Agaricomycotina</taxon>
        <taxon>Agaricomycetes</taxon>
        <taxon>Agaricomycetidae</taxon>
        <taxon>Agaricales</taxon>
        <taxon>Marasmiineae</taxon>
        <taxon>Mycenaceae</taxon>
        <taxon>Roridomyces</taxon>
    </lineage>
</organism>
<keyword evidence="1" id="KW-0732">Signal</keyword>
<reference evidence="2" key="1">
    <citation type="submission" date="2023-03" db="EMBL/GenBank/DDBJ databases">
        <title>Massive genome expansion in bonnet fungi (Mycena s.s.) driven by repeated elements and novel gene families across ecological guilds.</title>
        <authorList>
            <consortium name="Lawrence Berkeley National Laboratory"/>
            <person name="Harder C.B."/>
            <person name="Miyauchi S."/>
            <person name="Viragh M."/>
            <person name="Kuo A."/>
            <person name="Thoen E."/>
            <person name="Andreopoulos B."/>
            <person name="Lu D."/>
            <person name="Skrede I."/>
            <person name="Drula E."/>
            <person name="Henrissat B."/>
            <person name="Morin E."/>
            <person name="Kohler A."/>
            <person name="Barry K."/>
            <person name="LaButti K."/>
            <person name="Morin E."/>
            <person name="Salamov A."/>
            <person name="Lipzen A."/>
            <person name="Mereny Z."/>
            <person name="Hegedus B."/>
            <person name="Baldrian P."/>
            <person name="Stursova M."/>
            <person name="Weitz H."/>
            <person name="Taylor A."/>
            <person name="Grigoriev I.V."/>
            <person name="Nagy L.G."/>
            <person name="Martin F."/>
            <person name="Kauserud H."/>
        </authorList>
    </citation>
    <scope>NUCLEOTIDE SEQUENCE</scope>
    <source>
        <strain evidence="2">9284</strain>
    </source>
</reference>
<gene>
    <name evidence="2" type="ORF">FB45DRAFT_302356</name>
</gene>
<keyword evidence="3" id="KW-1185">Reference proteome</keyword>
<name>A0AAD7B729_9AGAR</name>
<feature type="signal peptide" evidence="1">
    <location>
        <begin position="1"/>
        <end position="19"/>
    </location>
</feature>
<evidence type="ECO:0000256" key="1">
    <source>
        <dbReference type="SAM" id="SignalP"/>
    </source>
</evidence>
<dbReference type="EMBL" id="JARKIF010000030">
    <property type="protein sequence ID" value="KAJ7612663.1"/>
    <property type="molecule type" value="Genomic_DNA"/>
</dbReference>
<accession>A0AAD7B729</accession>
<comment type="caution">
    <text evidence="2">The sequence shown here is derived from an EMBL/GenBank/DDBJ whole genome shotgun (WGS) entry which is preliminary data.</text>
</comment>
<evidence type="ECO:0000313" key="2">
    <source>
        <dbReference type="EMBL" id="KAJ7612663.1"/>
    </source>
</evidence>
<dbReference type="Proteomes" id="UP001221142">
    <property type="component" value="Unassembled WGS sequence"/>
</dbReference>
<evidence type="ECO:0000313" key="3">
    <source>
        <dbReference type="Proteomes" id="UP001221142"/>
    </source>
</evidence>
<proteinExistence type="predicted"/>